<evidence type="ECO:0000313" key="14">
    <source>
        <dbReference type="Proteomes" id="UP000000248"/>
    </source>
</evidence>
<feature type="domain" description="Lumazine-binding" evidence="12">
    <location>
        <begin position="1"/>
        <end position="97"/>
    </location>
</feature>
<comment type="function">
    <text evidence="2">Catalyzes the dismutation of two molecules of 6,7-dimethyl-8-ribityllumazine, resulting in the formation of riboflavin and 5-amino-6-(D-ribitylamino)uracil.</text>
</comment>
<dbReference type="KEGG" id="dno:DNO_0473"/>
<dbReference type="InterPro" id="IPR026017">
    <property type="entry name" value="Lumazine-bd_dom"/>
</dbReference>
<evidence type="ECO:0000313" key="13">
    <source>
        <dbReference type="EMBL" id="ABQ14045.1"/>
    </source>
</evidence>
<dbReference type="STRING" id="246195.DNO_0473"/>
<dbReference type="PANTHER" id="PTHR21098">
    <property type="entry name" value="RIBOFLAVIN SYNTHASE ALPHA CHAIN"/>
    <property type="match status" value="1"/>
</dbReference>
<dbReference type="OrthoDB" id="9788537at2"/>
<dbReference type="AlphaFoldDB" id="A5EVR4"/>
<accession>A5EVR4</accession>
<feature type="domain" description="Lumazine-binding" evidence="12">
    <location>
        <begin position="98"/>
        <end position="194"/>
    </location>
</feature>
<dbReference type="FunFam" id="2.40.30.20:FF:000004">
    <property type="entry name" value="Riboflavin synthase, alpha subunit"/>
    <property type="match status" value="1"/>
</dbReference>
<comment type="subunit">
    <text evidence="4">Homotrimer.</text>
</comment>
<evidence type="ECO:0000256" key="4">
    <source>
        <dbReference type="ARBA" id="ARBA00011233"/>
    </source>
</evidence>
<keyword evidence="14" id="KW-1185">Reference proteome</keyword>
<dbReference type="NCBIfam" id="TIGR00187">
    <property type="entry name" value="ribE"/>
    <property type="match status" value="1"/>
</dbReference>
<dbReference type="eggNOG" id="COG0307">
    <property type="taxonomic scope" value="Bacteria"/>
</dbReference>
<protein>
    <recommendedName>
        <fullName evidence="6 10">Riboflavin synthase</fullName>
        <ecNumber evidence="5 10">2.5.1.9</ecNumber>
    </recommendedName>
</protein>
<dbReference type="Proteomes" id="UP000000248">
    <property type="component" value="Chromosome"/>
</dbReference>
<evidence type="ECO:0000256" key="8">
    <source>
        <dbReference type="ARBA" id="ARBA00022679"/>
    </source>
</evidence>
<dbReference type="GO" id="GO:0004746">
    <property type="term" value="F:riboflavin synthase activity"/>
    <property type="evidence" value="ECO:0007669"/>
    <property type="project" value="UniProtKB-UniRule"/>
</dbReference>
<dbReference type="PIRSF" id="PIRSF000498">
    <property type="entry name" value="Riboflavin_syn_A"/>
    <property type="match status" value="1"/>
</dbReference>
<proteinExistence type="predicted"/>
<sequence>MFTGIIQSVGTITAIAAHGNDLSLEICAEQFDLSHSHLGDSIAVNGVCLTVIDFISKGFRVDVSAETLRLTTIARWRVDTRVNLEPAATLNTQLGGHLVSGHVDGIAVLKERVTEGRSQRLQFSVPTALTKYIARKGSITVDGVSLTINDIQGDQFSVMIVPHTQKNTIIDDYHIGQAVHIEVDLLARYLERLLKSTDSETGTLTLERLQSLGF</sequence>
<dbReference type="PROSITE" id="PS51177">
    <property type="entry name" value="LUMAZINE_BIND"/>
    <property type="match status" value="2"/>
</dbReference>
<keyword evidence="7" id="KW-0686">Riboflavin biosynthesis</keyword>
<evidence type="ECO:0000256" key="11">
    <source>
        <dbReference type="PROSITE-ProRule" id="PRU00524"/>
    </source>
</evidence>
<dbReference type="FunFam" id="2.40.30.20:FF:000003">
    <property type="entry name" value="Riboflavin synthase, alpha subunit"/>
    <property type="match status" value="1"/>
</dbReference>
<reference evidence="13 14" key="1">
    <citation type="journal article" date="2007" name="Nat. Biotechnol.">
        <title>Genome sequence and identification of candidate vaccine antigens from the animal pathogen Dichelobacter nodosus.</title>
        <authorList>
            <person name="Myers G.S."/>
            <person name="Parker D."/>
            <person name="Al-Hasani K."/>
            <person name="Kennan R.M."/>
            <person name="Seemann T."/>
            <person name="Ren Q."/>
            <person name="Badger J.H."/>
            <person name="Selengut J.D."/>
            <person name="Deboy R.T."/>
            <person name="Tettelin H."/>
            <person name="Boyce J.D."/>
            <person name="McCarl V.P."/>
            <person name="Han X."/>
            <person name="Nelson W.C."/>
            <person name="Madupu R."/>
            <person name="Mohamoud Y."/>
            <person name="Holley T."/>
            <person name="Fedorova N."/>
            <person name="Khouri H."/>
            <person name="Bottomley S.P."/>
            <person name="Whittington R.J."/>
            <person name="Adler B."/>
            <person name="Songer J.G."/>
            <person name="Rood J.I."/>
            <person name="Paulsen I.T."/>
        </authorList>
    </citation>
    <scope>NUCLEOTIDE SEQUENCE [LARGE SCALE GENOMIC DNA]</scope>
    <source>
        <strain evidence="13 14">VCS1703A</strain>
    </source>
</reference>
<name>A5EVR4_DICNV</name>
<evidence type="ECO:0000256" key="10">
    <source>
        <dbReference type="NCBIfam" id="TIGR00187"/>
    </source>
</evidence>
<dbReference type="GO" id="GO:0009231">
    <property type="term" value="P:riboflavin biosynthetic process"/>
    <property type="evidence" value="ECO:0007669"/>
    <property type="project" value="UniProtKB-KW"/>
</dbReference>
<dbReference type="RefSeq" id="WP_012030809.1">
    <property type="nucleotide sequence ID" value="NC_009446.1"/>
</dbReference>
<evidence type="ECO:0000256" key="3">
    <source>
        <dbReference type="ARBA" id="ARBA00004887"/>
    </source>
</evidence>
<evidence type="ECO:0000259" key="12">
    <source>
        <dbReference type="PROSITE" id="PS51177"/>
    </source>
</evidence>
<comment type="pathway">
    <text evidence="3">Cofactor biosynthesis; riboflavin biosynthesis; riboflavin from 2-hydroxy-3-oxobutyl phosphate and 5-amino-6-(D-ribitylamino)uracil: step 2/2.</text>
</comment>
<comment type="catalytic activity">
    <reaction evidence="1">
        <text>2 6,7-dimethyl-8-(1-D-ribityl)lumazine + H(+) = 5-amino-6-(D-ribitylamino)uracil + riboflavin</text>
        <dbReference type="Rhea" id="RHEA:20772"/>
        <dbReference type="ChEBI" id="CHEBI:15378"/>
        <dbReference type="ChEBI" id="CHEBI:15934"/>
        <dbReference type="ChEBI" id="CHEBI:57986"/>
        <dbReference type="ChEBI" id="CHEBI:58201"/>
        <dbReference type="EC" id="2.5.1.9"/>
    </reaction>
</comment>
<dbReference type="Gene3D" id="2.40.30.20">
    <property type="match status" value="2"/>
</dbReference>
<dbReference type="SUPFAM" id="SSF63380">
    <property type="entry name" value="Riboflavin synthase domain-like"/>
    <property type="match status" value="2"/>
</dbReference>
<dbReference type="InterPro" id="IPR017938">
    <property type="entry name" value="Riboflavin_synthase-like_b-brl"/>
</dbReference>
<evidence type="ECO:0000256" key="1">
    <source>
        <dbReference type="ARBA" id="ARBA00000968"/>
    </source>
</evidence>
<evidence type="ECO:0000256" key="2">
    <source>
        <dbReference type="ARBA" id="ARBA00002803"/>
    </source>
</evidence>
<dbReference type="InterPro" id="IPR001783">
    <property type="entry name" value="Lumazine-bd"/>
</dbReference>
<dbReference type="Pfam" id="PF00677">
    <property type="entry name" value="Lum_binding"/>
    <property type="match status" value="2"/>
</dbReference>
<feature type="repeat" description="Lumazine-binding" evidence="11">
    <location>
        <begin position="1"/>
        <end position="97"/>
    </location>
</feature>
<organism evidence="13 14">
    <name type="scientific">Dichelobacter nodosus (strain VCS1703A)</name>
    <dbReference type="NCBI Taxonomy" id="246195"/>
    <lineage>
        <taxon>Bacteria</taxon>
        <taxon>Pseudomonadati</taxon>
        <taxon>Pseudomonadota</taxon>
        <taxon>Gammaproteobacteria</taxon>
        <taxon>Cardiobacteriales</taxon>
        <taxon>Cardiobacteriaceae</taxon>
        <taxon>Dichelobacter</taxon>
    </lineage>
</organism>
<feature type="repeat" description="Lumazine-binding" evidence="11">
    <location>
        <begin position="98"/>
        <end position="194"/>
    </location>
</feature>
<dbReference type="PANTHER" id="PTHR21098:SF12">
    <property type="entry name" value="RIBOFLAVIN SYNTHASE"/>
    <property type="match status" value="1"/>
</dbReference>
<evidence type="ECO:0000256" key="5">
    <source>
        <dbReference type="ARBA" id="ARBA00012827"/>
    </source>
</evidence>
<gene>
    <name evidence="13" type="primary">ribE</name>
    <name evidence="13" type="ordered locus">DNO_0473</name>
</gene>
<evidence type="ECO:0000256" key="6">
    <source>
        <dbReference type="ARBA" id="ARBA00013950"/>
    </source>
</evidence>
<dbReference type="NCBIfam" id="NF009566">
    <property type="entry name" value="PRK13020.1"/>
    <property type="match status" value="1"/>
</dbReference>
<keyword evidence="8 13" id="KW-0808">Transferase</keyword>
<keyword evidence="9" id="KW-0677">Repeat</keyword>
<dbReference type="HOGENOM" id="CLU_034388_2_0_6"/>
<evidence type="ECO:0000256" key="9">
    <source>
        <dbReference type="ARBA" id="ARBA00022737"/>
    </source>
</evidence>
<evidence type="ECO:0000256" key="7">
    <source>
        <dbReference type="ARBA" id="ARBA00022619"/>
    </source>
</evidence>
<dbReference type="EMBL" id="CP000513">
    <property type="protein sequence ID" value="ABQ14045.1"/>
    <property type="molecule type" value="Genomic_DNA"/>
</dbReference>
<dbReference type="CDD" id="cd00402">
    <property type="entry name" value="Riboflavin_synthase_like"/>
    <property type="match status" value="1"/>
</dbReference>
<dbReference type="EC" id="2.5.1.9" evidence="5 10"/>
<dbReference type="NCBIfam" id="NF006767">
    <property type="entry name" value="PRK09289.1"/>
    <property type="match status" value="1"/>
</dbReference>
<dbReference type="InterPro" id="IPR023366">
    <property type="entry name" value="ATP_synth_asu-like_sf"/>
</dbReference>